<dbReference type="Proteomes" id="UP000325313">
    <property type="component" value="Unassembled WGS sequence"/>
</dbReference>
<feature type="region of interest" description="Disordered" evidence="1">
    <location>
        <begin position="41"/>
        <end position="89"/>
    </location>
</feature>
<evidence type="ECO:0000256" key="1">
    <source>
        <dbReference type="SAM" id="MobiDB-lite"/>
    </source>
</evidence>
<gene>
    <name evidence="2" type="primary">GET3_38</name>
    <name evidence="2" type="ORF">PGTUg99_003333</name>
</gene>
<feature type="compositionally biased region" description="Basic residues" evidence="1">
    <location>
        <begin position="313"/>
        <end position="324"/>
    </location>
</feature>
<feature type="region of interest" description="Disordered" evidence="1">
    <location>
        <begin position="1599"/>
        <end position="1714"/>
    </location>
</feature>
<evidence type="ECO:0000313" key="2">
    <source>
        <dbReference type="EMBL" id="KAA1077102.1"/>
    </source>
</evidence>
<feature type="region of interest" description="Disordered" evidence="1">
    <location>
        <begin position="146"/>
        <end position="167"/>
    </location>
</feature>
<organism evidence="2 3">
    <name type="scientific">Puccinia graminis f. sp. tritici</name>
    <dbReference type="NCBI Taxonomy" id="56615"/>
    <lineage>
        <taxon>Eukaryota</taxon>
        <taxon>Fungi</taxon>
        <taxon>Dikarya</taxon>
        <taxon>Basidiomycota</taxon>
        <taxon>Pucciniomycotina</taxon>
        <taxon>Pucciniomycetes</taxon>
        <taxon>Pucciniales</taxon>
        <taxon>Pucciniaceae</taxon>
        <taxon>Puccinia</taxon>
    </lineage>
</organism>
<comment type="caution">
    <text evidence="2">The sequence shown here is derived from an EMBL/GenBank/DDBJ whole genome shotgun (WGS) entry which is preliminary data.</text>
</comment>
<feature type="region of interest" description="Disordered" evidence="1">
    <location>
        <begin position="728"/>
        <end position="747"/>
    </location>
</feature>
<dbReference type="EMBL" id="VDEP01000458">
    <property type="protein sequence ID" value="KAA1077102.1"/>
    <property type="molecule type" value="Genomic_DNA"/>
</dbReference>
<dbReference type="InterPro" id="IPR053094">
    <property type="entry name" value="Zinc_metalloprotease_ZmpB"/>
</dbReference>
<proteinExistence type="predicted"/>
<sequence>MNGTNMLSSSPFFRIFRINQSISLLLELLTVTKTANIMTTSKPADNGYESPTSPLTSLEPLSRDDNPMIGGPTQEVMSSSPPSEPREELPMIGGPTQDLTSPVASAPATVRKPVVVVKKTPIGKTSTGKDLFDTIELMKGLKRVEVKQSEGSRTAAGGSEKSGDLGDSVLVTSDKWTKIQGKRITAPKEQSTITPTKALTFGEKKLAAMKKNLTAVQYRTTPQQGIALDPQLSGDEDGNKGKKGKGKKKKASPAKKKKATVISLPTDVDALEPVGSSAVPVEEKAPAAKKKKAPYLPPVQDAQGPVAGAAVTGKKKASLAKTKKTTGNCSAPVEKAAGSVGQPGGPGGKDIPKKSLAPQPDLPGSADLASKDTAQVGEHAEEPCLATVNKRLDVDGGRDTLDRTRTGVAVGESGAPAKTRISKGPPDDVGQSTHLASQLAVPAVPLSQPALEKFTGVGLDNSTQDGLDTVGWSAGVSVGLAGMVGNNAAMVDRPDQPEPSMDLEDFTATQDGLLRMLSGLETLTPLPANQLHARAAEAASGDDVQDQFPDQDGGDPLGPSWSKRVEQALARKRAQEYCALAKAEQEEQEVQNQKAWRMMVDRYLGIRPVGEESGPGVEFLVGSVPPLDNDQILVLQEVRSWDKINGLELGFMRWEWEGGMDDDLMRPVPTWLIKDGVEVKCFIDDAAHERLARFMGNQPWDFYQLPICYGSAFASRDEWEKAVKNDTLLQPDSPIPDEDIETTATASPDTAVANGSLTLNELYQKIFNPTKGRDVHRFRYESTGPGTPCRRDDGLTSLEDLKLLLGIWSRTKFGLKIDLKMLKDKGLHTASPKLFAENLKRLDDISTYIDDLKAQIRDCEANKTTTVKKVVDLKRAEVLQPTKRKHVDVEVQDVTAPPKKKTKAAAPVVVQTADPPLKKKTKAPSEVATPKVAAAAKKKTTKAPGGSEPKKLASKKTNGRAGGLESVTSNGASSQHVPDEVTIPTESNDMLIDKGPLHDGYIAPSGAMRSGPSLSTIVSRSSSKPTSGPPKPTRRNQKKLKDMNDEEKALHKAELADKKKNTPTTEFMSVPCVGSLMQVSWPRERVMAQLDAHRNMEMSARNTKWDYGPELGKLVHQMIKWSQKDMHDPRHYTRPDLFKVPKEVIAKLDPIHLKVFRNNLIFCPGLVQIDAEDPFWKKEVVKLDMIADAATAYESDKAASWKALFMMMVRVDDEPTYVEDKDLANITKGAMRKIHNLAEKCLNHFHHYVKPDAPPAQDSPAFVQDSLLSAGKFLIGKIKALDTGARTNGATLNTGDCLMLLQMKIWETLLACLMMQQSKFSETLKDYIAKGLYKEWALTQASKMNEYDRGQSLYQDGASVGEKTAAATKEWGKERLSAFGSMAIFFLHGAAGWWISLVDSHHYNQKDVWTLTHMAHARHEHLYSRGHLSQRRKEHTPWYNVDSFVRWLLVEGGMLAECPSKVDWNLAPVVWAKYVTEANIARLALSDILDEVLLDIPRKVMNFKAEVAPQVKFKTEEEQALVDSFKSQFKAPYATLGSNYRNAVRLLPAPVDDGHTEPSPSASTLVNPETQPRALSRINSVDRLEELPPSRLLSRVNSPFSAAQVTPTPAPKSKLPTVPQSEADLSNNPKVPSKAKDLALPVPSAEGDEDEEEGSEEEEDGSEEEEDGSEMEEELMSEEDPNRSETDEEEEERALRSKENPYVDVSARVPRKKK</sequence>
<feature type="compositionally biased region" description="Polar residues" evidence="1">
    <location>
        <begin position="1618"/>
        <end position="1630"/>
    </location>
</feature>
<accession>A0A5B0MKE0</accession>
<dbReference type="PANTHER" id="PTHR48193">
    <property type="entry name" value="ZINC METALLOPROTEASE ZMPB-RELATED"/>
    <property type="match status" value="1"/>
</dbReference>
<evidence type="ECO:0000313" key="3">
    <source>
        <dbReference type="Proteomes" id="UP000325313"/>
    </source>
</evidence>
<dbReference type="PANTHER" id="PTHR48193:SF2">
    <property type="entry name" value="ZINC METALLOPROTEASE ZMPB"/>
    <property type="match status" value="1"/>
</dbReference>
<feature type="region of interest" description="Disordered" evidence="1">
    <location>
        <begin position="1549"/>
        <end position="1582"/>
    </location>
</feature>
<name>A0A5B0MKE0_PUCGR</name>
<feature type="compositionally biased region" description="Polar residues" evidence="1">
    <location>
        <begin position="41"/>
        <end position="56"/>
    </location>
</feature>
<feature type="compositionally biased region" description="Polar residues" evidence="1">
    <location>
        <begin position="1558"/>
        <end position="1570"/>
    </location>
</feature>
<feature type="compositionally biased region" description="Acidic residues" evidence="1">
    <location>
        <begin position="1646"/>
        <end position="1679"/>
    </location>
</feature>
<feature type="region of interest" description="Disordered" evidence="1">
    <location>
        <begin position="895"/>
        <end position="1046"/>
    </location>
</feature>
<feature type="region of interest" description="Disordered" evidence="1">
    <location>
        <begin position="222"/>
        <end position="368"/>
    </location>
</feature>
<feature type="compositionally biased region" description="Basic residues" evidence="1">
    <location>
        <begin position="241"/>
        <end position="259"/>
    </location>
</feature>
<feature type="region of interest" description="Disordered" evidence="1">
    <location>
        <begin position="412"/>
        <end position="432"/>
    </location>
</feature>
<feature type="compositionally biased region" description="Polar residues" evidence="1">
    <location>
        <begin position="966"/>
        <end position="976"/>
    </location>
</feature>
<feature type="region of interest" description="Disordered" evidence="1">
    <location>
        <begin position="534"/>
        <end position="561"/>
    </location>
</feature>
<protein>
    <submittedName>
        <fullName evidence="2">Golgi to ER traffic-protein</fullName>
    </submittedName>
</protein>
<reference evidence="2 3" key="1">
    <citation type="submission" date="2019-05" db="EMBL/GenBank/DDBJ databases">
        <title>Emergence of the Ug99 lineage of the wheat stem rust pathogen through somatic hybridization.</title>
        <authorList>
            <person name="Li F."/>
            <person name="Upadhyaya N.M."/>
            <person name="Sperschneider J."/>
            <person name="Matny O."/>
            <person name="Nguyen-Phuc H."/>
            <person name="Mago R."/>
            <person name="Raley C."/>
            <person name="Miller M.E."/>
            <person name="Silverstein K.A.T."/>
            <person name="Henningsen E."/>
            <person name="Hirsch C.D."/>
            <person name="Visser B."/>
            <person name="Pretorius Z.A."/>
            <person name="Steffenson B.J."/>
            <person name="Schwessinger B."/>
            <person name="Dodds P.N."/>
            <person name="Figueroa M."/>
        </authorList>
    </citation>
    <scope>NUCLEOTIDE SEQUENCE [LARGE SCALE GENOMIC DNA]</scope>
    <source>
        <strain evidence="2 3">Ug99</strain>
    </source>
</reference>